<dbReference type="GO" id="GO:0050686">
    <property type="term" value="P:negative regulation of mRNA processing"/>
    <property type="evidence" value="ECO:0007669"/>
    <property type="project" value="UniProtKB-ARBA"/>
</dbReference>
<dbReference type="SUPFAM" id="SSF54928">
    <property type="entry name" value="RNA-binding domain, RBD"/>
    <property type="match status" value="2"/>
</dbReference>
<comment type="similarity">
    <text evidence="1">Belongs to the RRM elav family.</text>
</comment>
<dbReference type="CDD" id="cd12650">
    <property type="entry name" value="RRM1_Hu"/>
    <property type="match status" value="1"/>
</dbReference>
<comment type="caution">
    <text evidence="7">The sequence shown here is derived from an EMBL/GenBank/DDBJ whole genome shotgun (WGS) entry which is preliminary data.</text>
</comment>
<evidence type="ECO:0000256" key="4">
    <source>
        <dbReference type="PROSITE-ProRule" id="PRU00176"/>
    </source>
</evidence>
<dbReference type="GO" id="GO:0003723">
    <property type="term" value="F:RNA binding"/>
    <property type="evidence" value="ECO:0007669"/>
    <property type="project" value="UniProtKB-UniRule"/>
</dbReference>
<evidence type="ECO:0000256" key="3">
    <source>
        <dbReference type="ARBA" id="ARBA00022884"/>
    </source>
</evidence>
<keyword evidence="2" id="KW-0677">Repeat</keyword>
<feature type="domain" description="RRM" evidence="6">
    <location>
        <begin position="62"/>
        <end position="140"/>
    </location>
</feature>
<dbReference type="NCBIfam" id="TIGR01661">
    <property type="entry name" value="ELAV_HUD_SF"/>
    <property type="match status" value="1"/>
</dbReference>
<dbReference type="InterPro" id="IPR035979">
    <property type="entry name" value="RBD_domain_sf"/>
</dbReference>
<dbReference type="EMBL" id="VXIV02001645">
    <property type="protein sequence ID" value="KAF6030991.1"/>
    <property type="molecule type" value="Genomic_DNA"/>
</dbReference>
<feature type="region of interest" description="Disordered" evidence="5">
    <location>
        <begin position="36"/>
        <end position="55"/>
    </location>
</feature>
<evidence type="ECO:0000256" key="2">
    <source>
        <dbReference type="ARBA" id="ARBA00022737"/>
    </source>
</evidence>
<evidence type="ECO:0000256" key="5">
    <source>
        <dbReference type="SAM" id="MobiDB-lite"/>
    </source>
</evidence>
<dbReference type="AlphaFoldDB" id="A0A7J7JZ81"/>
<dbReference type="Gene3D" id="3.30.70.330">
    <property type="match status" value="3"/>
</dbReference>
<dbReference type="PANTHER" id="PTHR10352">
    <property type="entry name" value="EUKARYOTIC TRANSLATION INITIATION FACTOR 3 SUBUNIT G"/>
    <property type="match status" value="1"/>
</dbReference>
<dbReference type="InterPro" id="IPR000504">
    <property type="entry name" value="RRM_dom"/>
</dbReference>
<sequence length="418" mass="45376">MISLDNSVIANGISFREIAPTPQKIPVLHTSNINNNAISLGSTKPPDTSHEEQNSIVDDSKTNLIINYLPQTMSQEEIRSLFSSIGEVESCKLIRDKQTGQSLGYGFVNYKHQEDATKAIQNLNQLRLQNKTIKVSLARPSSESIKGANLYISGIPKTMTQLDLETLFSSVGEIISSRILTEPATGLSKGVGFIRYDKKFEAELAIEKLNGYVPLGATEKITVKFANNPSSKGSVAIPMALPAPYFPQTRQILGPIHHAAGRFSTMYRFSPFDVTGIVPTATTPAPTPHPPQALTAALAPPTIATTPTPLPLTTAGYPTVQPVSSLSPTSQGFTLFVYNLPPETDDRILWQLFGPFGAVLSVKVINDLENQKCRGFGFVTMAEYQGALTAISSLNNRFSLGDRTLQVSFKTPAPLRKL</sequence>
<accession>A0A7J7JZ81</accession>
<evidence type="ECO:0000313" key="7">
    <source>
        <dbReference type="EMBL" id="KAF6030991.1"/>
    </source>
</evidence>
<dbReference type="GO" id="GO:1990904">
    <property type="term" value="C:ribonucleoprotein complex"/>
    <property type="evidence" value="ECO:0007669"/>
    <property type="project" value="InterPro"/>
</dbReference>
<dbReference type="Proteomes" id="UP000593567">
    <property type="component" value="Unassembled WGS sequence"/>
</dbReference>
<dbReference type="GO" id="GO:0005634">
    <property type="term" value="C:nucleus"/>
    <property type="evidence" value="ECO:0007669"/>
    <property type="project" value="UniProtKB-ARBA"/>
</dbReference>
<dbReference type="InterPro" id="IPR012677">
    <property type="entry name" value="Nucleotide-bd_a/b_plait_sf"/>
</dbReference>
<dbReference type="SMART" id="SM00360">
    <property type="entry name" value="RRM"/>
    <property type="match status" value="3"/>
</dbReference>
<evidence type="ECO:0000259" key="6">
    <source>
        <dbReference type="PROSITE" id="PS50102"/>
    </source>
</evidence>
<feature type="domain" description="RRM" evidence="6">
    <location>
        <begin position="333"/>
        <end position="412"/>
    </location>
</feature>
<dbReference type="PRINTS" id="PR00961">
    <property type="entry name" value="HUDSXLRNA"/>
</dbReference>
<keyword evidence="8" id="KW-1185">Reference proteome</keyword>
<dbReference type="PROSITE" id="PS50102">
    <property type="entry name" value="RRM"/>
    <property type="match status" value="3"/>
</dbReference>
<feature type="domain" description="RRM" evidence="6">
    <location>
        <begin position="148"/>
        <end position="228"/>
    </location>
</feature>
<dbReference type="Pfam" id="PF00076">
    <property type="entry name" value="RRM_1"/>
    <property type="match status" value="3"/>
</dbReference>
<organism evidence="7 8">
    <name type="scientific">Bugula neritina</name>
    <name type="common">Brown bryozoan</name>
    <name type="synonym">Sertularia neritina</name>
    <dbReference type="NCBI Taxonomy" id="10212"/>
    <lineage>
        <taxon>Eukaryota</taxon>
        <taxon>Metazoa</taxon>
        <taxon>Spiralia</taxon>
        <taxon>Lophotrochozoa</taxon>
        <taxon>Bryozoa</taxon>
        <taxon>Gymnolaemata</taxon>
        <taxon>Cheilostomatida</taxon>
        <taxon>Flustrina</taxon>
        <taxon>Buguloidea</taxon>
        <taxon>Bugulidae</taxon>
        <taxon>Bugula</taxon>
    </lineage>
</organism>
<protein>
    <submittedName>
        <fullName evidence="7">Fne</fullName>
    </submittedName>
</protein>
<evidence type="ECO:0000256" key="1">
    <source>
        <dbReference type="ARBA" id="ARBA00006266"/>
    </source>
</evidence>
<dbReference type="FunFam" id="3.30.70.330:FF:000480">
    <property type="entry name" value="Fne, isoform A"/>
    <property type="match status" value="1"/>
</dbReference>
<dbReference type="InterPro" id="IPR002343">
    <property type="entry name" value="Hud_Sxl_RNA"/>
</dbReference>
<keyword evidence="3 4" id="KW-0694">RNA-binding</keyword>
<dbReference type="CDD" id="cd12652">
    <property type="entry name" value="RRM2_Hu"/>
    <property type="match status" value="1"/>
</dbReference>
<gene>
    <name evidence="7" type="ORF">EB796_010690</name>
</gene>
<dbReference type="OrthoDB" id="266020at2759"/>
<proteinExistence type="inferred from homology"/>
<evidence type="ECO:0000313" key="8">
    <source>
        <dbReference type="Proteomes" id="UP000593567"/>
    </source>
</evidence>
<reference evidence="7" key="1">
    <citation type="submission" date="2020-06" db="EMBL/GenBank/DDBJ databases">
        <title>Draft genome of Bugula neritina, a colonial animal packing powerful symbionts and potential medicines.</title>
        <authorList>
            <person name="Rayko M."/>
        </authorList>
    </citation>
    <scope>NUCLEOTIDE SEQUENCE [LARGE SCALE GENOMIC DNA]</scope>
    <source>
        <strain evidence="7">Kwan_BN1</strain>
    </source>
</reference>
<dbReference type="FunFam" id="3.30.70.330:FF:000205">
    <property type="entry name" value="Sex lethal, isoform B"/>
    <property type="match status" value="1"/>
</dbReference>
<dbReference type="CDD" id="cd12377">
    <property type="entry name" value="RRM3_Hu"/>
    <property type="match status" value="1"/>
</dbReference>
<dbReference type="InterPro" id="IPR006548">
    <property type="entry name" value="ELAD_HU_SF"/>
</dbReference>
<feature type="compositionally biased region" description="Polar residues" evidence="5">
    <location>
        <begin position="36"/>
        <end position="46"/>
    </location>
</feature>
<name>A0A7J7JZ81_BUGNE</name>
<dbReference type="InterPro" id="IPR034775">
    <property type="entry name" value="Elav_RRM1"/>
</dbReference>